<dbReference type="InterPro" id="IPR011542">
    <property type="entry name" value="SUF_FeS_clus_asmbl_SufD"/>
</dbReference>
<feature type="domain" description="SUF system FeS cluster assembly SufBD N-terminal" evidence="3">
    <location>
        <begin position="14"/>
        <end position="157"/>
    </location>
</feature>
<evidence type="ECO:0000256" key="1">
    <source>
        <dbReference type="ARBA" id="ARBA00043967"/>
    </source>
</evidence>
<dbReference type="AlphaFoldDB" id="A0A1E8F9I5"/>
<dbReference type="Proteomes" id="UP000176037">
    <property type="component" value="Unassembled WGS sequence"/>
</dbReference>
<dbReference type="PANTHER" id="PTHR43575:SF1">
    <property type="entry name" value="PROTEIN ABCI7, CHLOROPLASTIC"/>
    <property type="match status" value="1"/>
</dbReference>
<proteinExistence type="inferred from homology"/>
<dbReference type="Pfam" id="PF01458">
    <property type="entry name" value="SUFBD_core"/>
    <property type="match status" value="1"/>
</dbReference>
<evidence type="ECO:0000259" key="3">
    <source>
        <dbReference type="Pfam" id="PF19295"/>
    </source>
</evidence>
<gene>
    <name evidence="4" type="ORF">BFC17_05325</name>
</gene>
<dbReference type="OrthoDB" id="9768262at2"/>
<dbReference type="InterPro" id="IPR055346">
    <property type="entry name" value="Fe-S_cluster_assembly_SufBD"/>
</dbReference>
<organism evidence="4 5">
    <name type="scientific">Alteromonas lipolytica</name>
    <dbReference type="NCBI Taxonomy" id="1856405"/>
    <lineage>
        <taxon>Bacteria</taxon>
        <taxon>Pseudomonadati</taxon>
        <taxon>Pseudomonadota</taxon>
        <taxon>Gammaproteobacteria</taxon>
        <taxon>Alteromonadales</taxon>
        <taxon>Alteromonadaceae</taxon>
        <taxon>Alteromonas/Salinimonas group</taxon>
        <taxon>Alteromonas</taxon>
    </lineage>
</organism>
<dbReference type="EMBL" id="MJIC01000016">
    <property type="protein sequence ID" value="OFI32575.1"/>
    <property type="molecule type" value="Genomic_DNA"/>
</dbReference>
<protein>
    <submittedName>
        <fullName evidence="4">Fe-S cluster assembly protein SufD</fullName>
    </submittedName>
</protein>
<keyword evidence="5" id="KW-1185">Reference proteome</keyword>
<feature type="domain" description="SUF system FeS cluster assembly SufBD core" evidence="2">
    <location>
        <begin position="163"/>
        <end position="389"/>
    </location>
</feature>
<dbReference type="PANTHER" id="PTHR43575">
    <property type="entry name" value="PROTEIN ABCI7, CHLOROPLASTIC"/>
    <property type="match status" value="1"/>
</dbReference>
<accession>A0A1E8F9I5</accession>
<dbReference type="STRING" id="1856405.BFC17_05325"/>
<dbReference type="SUPFAM" id="SSF101960">
    <property type="entry name" value="Stabilizer of iron transporter SufD"/>
    <property type="match status" value="1"/>
</dbReference>
<evidence type="ECO:0000313" key="5">
    <source>
        <dbReference type="Proteomes" id="UP000176037"/>
    </source>
</evidence>
<sequence>MSQWLSEVIATAQTHQDWLAPHRQAALAELEKVRWPLRKVEDWRFTPLIPVEKRSVSLAKPENTEFSAPKIGELNAIELVFSGNELLTDVSTLTLPEGMEILRFSSATAEQQRVIESLLSDVKPAKHLFGQVNDALLADGLFIEVADGASIETPVRITQLAGNEGDQHLRVLMHVGVGAKAIILEDGYGSASSLNTAFSEYVLESQAQLEHYRFAMYTQDAMHVGGCHFKVAEKAQLNSTLIGYGSQLSRLDVDVIYTGELANANINAIYLLAEGELFDLHTTIEHAVPNCTTEENARGIVGDRAKAVFNGRIHIHRDAQKTLAELNNRNLLLSRRAVINTKPELEIYADDVKCAHGATVAEIDDTALYYLLTRGISRSQALIMLNFGFIQELINQIPNADISEWLLTQLHDRFVGMEVK</sequence>
<dbReference type="InterPro" id="IPR000825">
    <property type="entry name" value="SUF_FeS_clus_asmbl_SufBD_core"/>
</dbReference>
<dbReference type="RefSeq" id="WP_070178103.1">
    <property type="nucleotide sequence ID" value="NZ_BMJR01000005.1"/>
</dbReference>
<reference evidence="4 5" key="1">
    <citation type="submission" date="2016-09" db="EMBL/GenBank/DDBJ databases">
        <title>Alteromonas lipolytica, a new species isolated from sea water.</title>
        <authorList>
            <person name="Wu Y.-H."/>
            <person name="Cheng H."/>
            <person name="Xu X.-W."/>
        </authorList>
    </citation>
    <scope>NUCLEOTIDE SEQUENCE [LARGE SCALE GENOMIC DNA]</scope>
    <source>
        <strain evidence="4 5">JW12</strain>
    </source>
</reference>
<dbReference type="GO" id="GO:0016226">
    <property type="term" value="P:iron-sulfur cluster assembly"/>
    <property type="evidence" value="ECO:0007669"/>
    <property type="project" value="InterPro"/>
</dbReference>
<dbReference type="NCBIfam" id="TIGR01981">
    <property type="entry name" value="sufD"/>
    <property type="match status" value="1"/>
</dbReference>
<evidence type="ECO:0000313" key="4">
    <source>
        <dbReference type="EMBL" id="OFI32575.1"/>
    </source>
</evidence>
<comment type="similarity">
    <text evidence="1">Belongs to the iron-sulfur cluster assembly SufBD family.</text>
</comment>
<name>A0A1E8F9I5_9ALTE</name>
<dbReference type="Pfam" id="PF19295">
    <property type="entry name" value="SufBD_N"/>
    <property type="match status" value="1"/>
</dbReference>
<evidence type="ECO:0000259" key="2">
    <source>
        <dbReference type="Pfam" id="PF01458"/>
    </source>
</evidence>
<comment type="caution">
    <text evidence="4">The sequence shown here is derived from an EMBL/GenBank/DDBJ whole genome shotgun (WGS) entry which is preliminary data.</text>
</comment>
<dbReference type="InterPro" id="IPR037284">
    <property type="entry name" value="SUF_FeS_clus_asmbl_SufBD_sf"/>
</dbReference>
<dbReference type="InterPro" id="IPR045595">
    <property type="entry name" value="SufBD_N"/>
</dbReference>